<sequence length="311" mass="35165">MSGQQSRSSKRIQGIAASPPRPLVTRRTTSQSEREETEHTAPRTEQGENLEKIPAETSTRQKCKFTSQAGKRHPPGDQEATGSRTQHDPEQHRNTTPRPAVTKEETVVSQTRAKQTVRRRSRQRPTRRPEEDRHTKKMRGINLLLGNDVLRRFKKLQIEYGTGKPKMRFGDLPVQMAIEDPTPSPRNKIIAKTGITIPARSMVAMEIEQSEATRPTEDGRPWMLEPTKRRGPTPGRALMPGDRPATWILVTNLEHRPVYVHKKTVLGFRTDVTGEGTDLHSTNEGATAEEQERPWRSLIPIDNIANHVTPC</sequence>
<evidence type="ECO:0000256" key="1">
    <source>
        <dbReference type="SAM" id="MobiDB-lite"/>
    </source>
</evidence>
<protein>
    <submittedName>
        <fullName evidence="2">Uncharacterized protein</fullName>
    </submittedName>
</protein>
<keyword evidence="3" id="KW-1185">Reference proteome</keyword>
<feature type="region of interest" description="Disordered" evidence="1">
    <location>
        <begin position="210"/>
        <end position="240"/>
    </location>
</feature>
<dbReference type="Proteomes" id="UP000000305">
    <property type="component" value="Unassembled WGS sequence"/>
</dbReference>
<dbReference type="HOGENOM" id="CLU_895064_0_0_1"/>
<dbReference type="KEGG" id="dpx:DAPPUDRAFT_275077"/>
<gene>
    <name evidence="2" type="ORF">DAPPUDRAFT_275077</name>
</gene>
<feature type="compositionally biased region" description="Basic residues" evidence="1">
    <location>
        <begin position="115"/>
        <end position="126"/>
    </location>
</feature>
<proteinExistence type="predicted"/>
<dbReference type="EMBL" id="GL735388">
    <property type="protein sequence ID" value="EFX60891.1"/>
    <property type="molecule type" value="Genomic_DNA"/>
</dbReference>
<evidence type="ECO:0000313" key="2">
    <source>
        <dbReference type="EMBL" id="EFX60891.1"/>
    </source>
</evidence>
<name>E9I539_DAPPU</name>
<organism evidence="2 3">
    <name type="scientific">Daphnia pulex</name>
    <name type="common">Water flea</name>
    <dbReference type="NCBI Taxonomy" id="6669"/>
    <lineage>
        <taxon>Eukaryota</taxon>
        <taxon>Metazoa</taxon>
        <taxon>Ecdysozoa</taxon>
        <taxon>Arthropoda</taxon>
        <taxon>Crustacea</taxon>
        <taxon>Branchiopoda</taxon>
        <taxon>Diplostraca</taxon>
        <taxon>Cladocera</taxon>
        <taxon>Anomopoda</taxon>
        <taxon>Daphniidae</taxon>
        <taxon>Daphnia</taxon>
    </lineage>
</organism>
<reference evidence="2 3" key="1">
    <citation type="journal article" date="2011" name="Science">
        <title>The ecoresponsive genome of Daphnia pulex.</title>
        <authorList>
            <person name="Colbourne J.K."/>
            <person name="Pfrender M.E."/>
            <person name="Gilbert D."/>
            <person name="Thomas W.K."/>
            <person name="Tucker A."/>
            <person name="Oakley T.H."/>
            <person name="Tokishita S."/>
            <person name="Aerts A."/>
            <person name="Arnold G.J."/>
            <person name="Basu M.K."/>
            <person name="Bauer D.J."/>
            <person name="Caceres C.E."/>
            <person name="Carmel L."/>
            <person name="Casola C."/>
            <person name="Choi J.H."/>
            <person name="Detter J.C."/>
            <person name="Dong Q."/>
            <person name="Dusheyko S."/>
            <person name="Eads B.D."/>
            <person name="Frohlich T."/>
            <person name="Geiler-Samerotte K.A."/>
            <person name="Gerlach D."/>
            <person name="Hatcher P."/>
            <person name="Jogdeo S."/>
            <person name="Krijgsveld J."/>
            <person name="Kriventseva E.V."/>
            <person name="Kultz D."/>
            <person name="Laforsch C."/>
            <person name="Lindquist E."/>
            <person name="Lopez J."/>
            <person name="Manak J.R."/>
            <person name="Muller J."/>
            <person name="Pangilinan J."/>
            <person name="Patwardhan R.P."/>
            <person name="Pitluck S."/>
            <person name="Pritham E.J."/>
            <person name="Rechtsteiner A."/>
            <person name="Rho M."/>
            <person name="Rogozin I.B."/>
            <person name="Sakarya O."/>
            <person name="Salamov A."/>
            <person name="Schaack S."/>
            <person name="Shapiro H."/>
            <person name="Shiga Y."/>
            <person name="Skalitzky C."/>
            <person name="Smith Z."/>
            <person name="Souvorov A."/>
            <person name="Sung W."/>
            <person name="Tang Z."/>
            <person name="Tsuchiya D."/>
            <person name="Tu H."/>
            <person name="Vos H."/>
            <person name="Wang M."/>
            <person name="Wolf Y.I."/>
            <person name="Yamagata H."/>
            <person name="Yamada T."/>
            <person name="Ye Y."/>
            <person name="Shaw J.R."/>
            <person name="Andrews J."/>
            <person name="Crease T.J."/>
            <person name="Tang H."/>
            <person name="Lucas S.M."/>
            <person name="Robertson H.M."/>
            <person name="Bork P."/>
            <person name="Koonin E.V."/>
            <person name="Zdobnov E.M."/>
            <person name="Grigoriev I.V."/>
            <person name="Lynch M."/>
            <person name="Boore J.L."/>
        </authorList>
    </citation>
    <scope>NUCLEOTIDE SEQUENCE [LARGE SCALE GENOMIC DNA]</scope>
</reference>
<dbReference type="InParanoid" id="E9I539"/>
<feature type="compositionally biased region" description="Basic and acidic residues" evidence="1">
    <location>
        <begin position="32"/>
        <end position="54"/>
    </location>
</feature>
<evidence type="ECO:0000313" key="3">
    <source>
        <dbReference type="Proteomes" id="UP000000305"/>
    </source>
</evidence>
<dbReference type="AlphaFoldDB" id="E9I539"/>
<feature type="compositionally biased region" description="Polar residues" evidence="1">
    <location>
        <begin position="56"/>
        <end position="69"/>
    </location>
</feature>
<dbReference type="OrthoDB" id="6399189at2759"/>
<accession>E9I539</accession>
<feature type="region of interest" description="Disordered" evidence="1">
    <location>
        <begin position="1"/>
        <end position="138"/>
    </location>
</feature>